<comment type="caution">
    <text evidence="1">The sequence shown here is derived from an EMBL/GenBank/DDBJ whole genome shotgun (WGS) entry which is preliminary data.</text>
</comment>
<name>A0ABR6U572_9ACTN</name>
<evidence type="ECO:0000313" key="1">
    <source>
        <dbReference type="EMBL" id="MBC2959582.1"/>
    </source>
</evidence>
<keyword evidence="2" id="KW-1185">Reference proteome</keyword>
<sequence>MTDPFAWLPDADRRLLESYRRIGCAEGEALLAVGGDLLQRSSGPGGDVDPAHLQRFLAAAGLTCDDVRDALGLRFGAAG</sequence>
<gene>
    <name evidence="1" type="ORF">H7344_04665</name>
</gene>
<evidence type="ECO:0000313" key="2">
    <source>
        <dbReference type="Proteomes" id="UP000604001"/>
    </source>
</evidence>
<dbReference type="Proteomes" id="UP000604001">
    <property type="component" value="Unassembled WGS sequence"/>
</dbReference>
<dbReference type="EMBL" id="JACMYC010000002">
    <property type="protein sequence ID" value="MBC2959582.1"/>
    <property type="molecule type" value="Genomic_DNA"/>
</dbReference>
<accession>A0ABR6U572</accession>
<reference evidence="1 2" key="1">
    <citation type="submission" date="2020-08" db="EMBL/GenBank/DDBJ databases">
        <title>novel species in genus Nocardioides.</title>
        <authorList>
            <person name="Zhang G."/>
        </authorList>
    </citation>
    <scope>NUCLEOTIDE SEQUENCE [LARGE SCALE GENOMIC DNA]</scope>
    <source>
        <strain evidence="1 2">SC8A-24</strain>
    </source>
</reference>
<protein>
    <submittedName>
        <fullName evidence="1">Uncharacterized protein</fullName>
    </submittedName>
</protein>
<proteinExistence type="predicted"/>
<organism evidence="1 2">
    <name type="scientific">Nocardioides deserti</name>
    <dbReference type="NCBI Taxonomy" id="1588644"/>
    <lineage>
        <taxon>Bacteria</taxon>
        <taxon>Bacillati</taxon>
        <taxon>Actinomycetota</taxon>
        <taxon>Actinomycetes</taxon>
        <taxon>Propionibacteriales</taxon>
        <taxon>Nocardioidaceae</taxon>
        <taxon>Nocardioides</taxon>
    </lineage>
</organism>
<dbReference type="RefSeq" id="WP_186344836.1">
    <property type="nucleotide sequence ID" value="NZ_BMMR01000002.1"/>
</dbReference>